<feature type="region of interest" description="Disordered" evidence="1">
    <location>
        <begin position="115"/>
        <end position="134"/>
    </location>
</feature>
<comment type="caution">
    <text evidence="2">The sequence shown here is derived from an EMBL/GenBank/DDBJ whole genome shotgun (WGS) entry which is preliminary data.</text>
</comment>
<organism evidence="2 3">
    <name type="scientific">Cryptotermes secundus</name>
    <dbReference type="NCBI Taxonomy" id="105785"/>
    <lineage>
        <taxon>Eukaryota</taxon>
        <taxon>Metazoa</taxon>
        <taxon>Ecdysozoa</taxon>
        <taxon>Arthropoda</taxon>
        <taxon>Hexapoda</taxon>
        <taxon>Insecta</taxon>
        <taxon>Pterygota</taxon>
        <taxon>Neoptera</taxon>
        <taxon>Polyneoptera</taxon>
        <taxon>Dictyoptera</taxon>
        <taxon>Blattodea</taxon>
        <taxon>Blattoidea</taxon>
        <taxon>Termitoidae</taxon>
        <taxon>Kalotermitidae</taxon>
        <taxon>Cryptotermitinae</taxon>
        <taxon>Cryptotermes</taxon>
    </lineage>
</organism>
<evidence type="ECO:0000313" key="2">
    <source>
        <dbReference type="EMBL" id="PNF25894.1"/>
    </source>
</evidence>
<accession>A0A2J7QBD5</accession>
<dbReference type="InParanoid" id="A0A2J7QBD5"/>
<name>A0A2J7QBD5_9NEOP</name>
<dbReference type="Proteomes" id="UP000235965">
    <property type="component" value="Unassembled WGS sequence"/>
</dbReference>
<keyword evidence="3" id="KW-1185">Reference proteome</keyword>
<gene>
    <name evidence="2" type="ORF">B7P43_G11148</name>
</gene>
<evidence type="ECO:0000256" key="1">
    <source>
        <dbReference type="SAM" id="MobiDB-lite"/>
    </source>
</evidence>
<dbReference type="AlphaFoldDB" id="A0A2J7QBD5"/>
<sequence length="134" mass="15576">MEMFTWCMIAYNSRAGVTRSKGDFVKKYSTRVNAEQETWKGRTGIKNTGGRRPLCQKKKVPTKDVIGGCRSGQRSHLGWRRTHKKTIYEIVSVNIGKRIVRSSVGLRQDKDWTLLRGRPPPKRKKWNSAWWRNG</sequence>
<dbReference type="EMBL" id="NEVH01016301">
    <property type="protein sequence ID" value="PNF25894.1"/>
    <property type="molecule type" value="Genomic_DNA"/>
</dbReference>
<protein>
    <submittedName>
        <fullName evidence="2">Uncharacterized protein</fullName>
    </submittedName>
</protein>
<proteinExistence type="predicted"/>
<evidence type="ECO:0000313" key="3">
    <source>
        <dbReference type="Proteomes" id="UP000235965"/>
    </source>
</evidence>
<reference evidence="2 3" key="1">
    <citation type="submission" date="2017-12" db="EMBL/GenBank/DDBJ databases">
        <title>Hemimetabolous genomes reveal molecular basis of termite eusociality.</title>
        <authorList>
            <person name="Harrison M.C."/>
            <person name="Jongepier E."/>
            <person name="Robertson H.M."/>
            <person name="Arning N."/>
            <person name="Bitard-Feildel T."/>
            <person name="Chao H."/>
            <person name="Childers C.P."/>
            <person name="Dinh H."/>
            <person name="Doddapaneni H."/>
            <person name="Dugan S."/>
            <person name="Gowin J."/>
            <person name="Greiner C."/>
            <person name="Han Y."/>
            <person name="Hu H."/>
            <person name="Hughes D.S.T."/>
            <person name="Huylmans A.-K."/>
            <person name="Kemena C."/>
            <person name="Kremer L.P.M."/>
            <person name="Lee S.L."/>
            <person name="Lopez-Ezquerra A."/>
            <person name="Mallet L."/>
            <person name="Monroy-Kuhn J.M."/>
            <person name="Moser A."/>
            <person name="Murali S.C."/>
            <person name="Muzny D.M."/>
            <person name="Otani S."/>
            <person name="Piulachs M.-D."/>
            <person name="Poelchau M."/>
            <person name="Qu J."/>
            <person name="Schaub F."/>
            <person name="Wada-Katsumata A."/>
            <person name="Worley K.C."/>
            <person name="Xie Q."/>
            <person name="Ylla G."/>
            <person name="Poulsen M."/>
            <person name="Gibbs R.A."/>
            <person name="Schal C."/>
            <person name="Richards S."/>
            <person name="Belles X."/>
            <person name="Korb J."/>
            <person name="Bornberg-Bauer E."/>
        </authorList>
    </citation>
    <scope>NUCLEOTIDE SEQUENCE [LARGE SCALE GENOMIC DNA]</scope>
    <source>
        <tissue evidence="2">Whole body</tissue>
    </source>
</reference>